<proteinExistence type="predicted"/>
<protein>
    <submittedName>
        <fullName evidence="1">Uncharacterized protein</fullName>
    </submittedName>
</protein>
<accession>A0ACC0XNL9</accession>
<evidence type="ECO:0000313" key="1">
    <source>
        <dbReference type="EMBL" id="KAJ0020001.1"/>
    </source>
</evidence>
<comment type="caution">
    <text evidence="1">The sequence shown here is derived from an EMBL/GenBank/DDBJ whole genome shotgun (WGS) entry which is preliminary data.</text>
</comment>
<evidence type="ECO:0000313" key="2">
    <source>
        <dbReference type="Proteomes" id="UP001163603"/>
    </source>
</evidence>
<reference evidence="2" key="1">
    <citation type="journal article" date="2023" name="G3 (Bethesda)">
        <title>Genome assembly and association tests identify interacting loci associated with vigor, precocity, and sex in interspecific pistachio rootstocks.</title>
        <authorList>
            <person name="Palmer W."/>
            <person name="Jacygrad E."/>
            <person name="Sagayaradj S."/>
            <person name="Cavanaugh K."/>
            <person name="Han R."/>
            <person name="Bertier L."/>
            <person name="Beede B."/>
            <person name="Kafkas S."/>
            <person name="Golino D."/>
            <person name="Preece J."/>
            <person name="Michelmore R."/>
        </authorList>
    </citation>
    <scope>NUCLEOTIDE SEQUENCE [LARGE SCALE GENOMIC DNA]</scope>
</reference>
<dbReference type="EMBL" id="CM047746">
    <property type="protein sequence ID" value="KAJ0020001.1"/>
    <property type="molecule type" value="Genomic_DNA"/>
</dbReference>
<name>A0ACC0XNL9_9ROSI</name>
<keyword evidence="2" id="KW-1185">Reference proteome</keyword>
<gene>
    <name evidence="1" type="ORF">Pint_32464</name>
</gene>
<sequence length="890" mass="100816">MDHQSMKICHLVALPYPGRGHINPMMNLCKLLVSRRPDILITFVVTEEWLGFIGYATKPENIRFATVPNVIPSELVRANNFFAFLEAVFTKMEAPFEKVLDEVESASPVSAIIADTFMPWVVGVGKRRNIPVATLWTMSASVFSVFHYRELLDKKGHFSVELSERGNELVDYIPGLTSTRVADLPTILLGTGNEAARQILNWAIESFSGVLNAQYLLFTSVYKLEAPWLDSQPSGSVLYVSLGSFRSVSSAQRDEIVAGVRNSGVRYLWVSRGDTSGFEDVSDDAGTVVPWCDQLRVLCHSSIGGFWTHCGWNSTVEAVYAGVPMLTFPITMDQVPNSKQIVEDWKIGWRVKKEVQSDESLVTREEISEIVQRFMDLDNGERKEMRKRARELQELFRGAVAEGGSQLSKPQIDQRLFNHIPDMKNLVVSEQNTFCHVVCMPYPGRGHMNPIINFCKLLVLRNDNILITFVVTEEWLSFLSSENMPEKIRLVSIPNVIPSERDRPGNMKEFMEAVMTKMERPFELLLDQLELPATMIIADSFLYWAVSVGNRRNIPVASFWTMSVMIFSVFQHFDLLVQNGHYPVNLLERGEERVDYIPGVSSTRLVDFPSLISGNESYTLQQFRRIISWVHKAQYLLFTSIYELEPYAIDALRAKFQIPIYTVGPAIPWFKIEDNSSLSPRHNEINYIEWLNSQPNSSVLYVSLGSNLSISGTQIDEIAAGLCHSGVRFLWAVRGETSKLKEACGKMGLLVPWCDQLKVLSHPCIGGFWTHCGWNSIKEGVFAGAPFLAFPLGVDQIINSKLIEEDLKIGWRVRKETRVENLVTRDAIKGLVPKFMDTESIEVKEMRKRAKELGEMCQNAISEDGSSEIDIKYFIRDISQHREQTQGRTS</sequence>
<organism evidence="1 2">
    <name type="scientific">Pistacia integerrima</name>
    <dbReference type="NCBI Taxonomy" id="434235"/>
    <lineage>
        <taxon>Eukaryota</taxon>
        <taxon>Viridiplantae</taxon>
        <taxon>Streptophyta</taxon>
        <taxon>Embryophyta</taxon>
        <taxon>Tracheophyta</taxon>
        <taxon>Spermatophyta</taxon>
        <taxon>Magnoliopsida</taxon>
        <taxon>eudicotyledons</taxon>
        <taxon>Gunneridae</taxon>
        <taxon>Pentapetalae</taxon>
        <taxon>rosids</taxon>
        <taxon>malvids</taxon>
        <taxon>Sapindales</taxon>
        <taxon>Anacardiaceae</taxon>
        <taxon>Pistacia</taxon>
    </lineage>
</organism>
<dbReference type="Proteomes" id="UP001163603">
    <property type="component" value="Chromosome 11"/>
</dbReference>